<proteinExistence type="predicted"/>
<dbReference type="InParanoid" id="J0WKX7"/>
<accession>J0WKX7</accession>
<reference evidence="2" key="1">
    <citation type="journal article" date="2012" name="Science">
        <title>The Paleozoic origin of enzymatic lignin decomposition reconstructed from 31 fungal genomes.</title>
        <authorList>
            <person name="Floudas D."/>
            <person name="Binder M."/>
            <person name="Riley R."/>
            <person name="Barry K."/>
            <person name="Blanchette R.A."/>
            <person name="Henrissat B."/>
            <person name="Martinez A.T."/>
            <person name="Otillar R."/>
            <person name="Spatafora J.W."/>
            <person name="Yadav J.S."/>
            <person name="Aerts A."/>
            <person name="Benoit I."/>
            <person name="Boyd A."/>
            <person name="Carlson A."/>
            <person name="Copeland A."/>
            <person name="Coutinho P.M."/>
            <person name="de Vries R.P."/>
            <person name="Ferreira P."/>
            <person name="Findley K."/>
            <person name="Foster B."/>
            <person name="Gaskell J."/>
            <person name="Glotzer D."/>
            <person name="Gorecki P."/>
            <person name="Heitman J."/>
            <person name="Hesse C."/>
            <person name="Hori C."/>
            <person name="Igarashi K."/>
            <person name="Jurgens J.A."/>
            <person name="Kallen N."/>
            <person name="Kersten P."/>
            <person name="Kohler A."/>
            <person name="Kuees U."/>
            <person name="Kumar T.K.A."/>
            <person name="Kuo A."/>
            <person name="LaButti K."/>
            <person name="Larrondo L.F."/>
            <person name="Lindquist E."/>
            <person name="Ling A."/>
            <person name="Lombard V."/>
            <person name="Lucas S."/>
            <person name="Lundell T."/>
            <person name="Martin R."/>
            <person name="McLaughlin D.J."/>
            <person name="Morgenstern I."/>
            <person name="Morin E."/>
            <person name="Murat C."/>
            <person name="Nagy L.G."/>
            <person name="Nolan M."/>
            <person name="Ohm R.A."/>
            <person name="Patyshakuliyeva A."/>
            <person name="Rokas A."/>
            <person name="Ruiz-Duenas F.J."/>
            <person name="Sabat G."/>
            <person name="Salamov A."/>
            <person name="Samejima M."/>
            <person name="Schmutz J."/>
            <person name="Slot J.C."/>
            <person name="St John F."/>
            <person name="Stenlid J."/>
            <person name="Sun H."/>
            <person name="Sun S."/>
            <person name="Syed K."/>
            <person name="Tsang A."/>
            <person name="Wiebenga A."/>
            <person name="Young D."/>
            <person name="Pisabarro A."/>
            <person name="Eastwood D.C."/>
            <person name="Martin F."/>
            <person name="Cullen D."/>
            <person name="Grigoriev I.V."/>
            <person name="Hibbett D.S."/>
        </authorList>
    </citation>
    <scope>NUCLEOTIDE SEQUENCE [LARGE SCALE GENOMIC DNA]</scope>
    <source>
        <strain evidence="2">TFB10046</strain>
    </source>
</reference>
<dbReference type="Proteomes" id="UP000006514">
    <property type="component" value="Unassembled WGS sequence"/>
</dbReference>
<dbReference type="KEGG" id="adl:AURDEDRAFT_131931"/>
<evidence type="ECO:0000313" key="2">
    <source>
        <dbReference type="Proteomes" id="UP000006514"/>
    </source>
</evidence>
<dbReference type="AlphaFoldDB" id="J0WKX7"/>
<sequence>MLLAADEPEFEAELVSIILLCRGGGVRGSGDLERLQPRGESKPDSDSSGNVREILSAQVVRLDDVGLKDRLLNNLVSGPIVSHRGIELEAYALANVVPVGLHLMYPLSQARKRRGSKRTWSWPVAAPLAAIAHRLRVNAGRLCAHRQAGRTNLSIVATNVAEVVEERKHPETNCVSGLSLAALAEHESMARTSWHQPKQCLLIMAVGLQIVSDDERAGESFTSMGIFNRYRRSSIGSNMREWEKEARGLTVPTKGCQTALTAESGG</sequence>
<dbReference type="EMBL" id="JH688549">
    <property type="protein sequence ID" value="EJD32933.1"/>
    <property type="molecule type" value="Genomic_DNA"/>
</dbReference>
<protein>
    <submittedName>
        <fullName evidence="1">Uncharacterized protein</fullName>
    </submittedName>
</protein>
<keyword evidence="2" id="KW-1185">Reference proteome</keyword>
<evidence type="ECO:0000313" key="1">
    <source>
        <dbReference type="EMBL" id="EJD32933.1"/>
    </source>
</evidence>
<gene>
    <name evidence="1" type="ORF">AURDEDRAFT_131931</name>
</gene>
<name>J0WKX7_AURST</name>
<organism evidence="1 2">
    <name type="scientific">Auricularia subglabra (strain TFB-10046 / SS5)</name>
    <name type="common">White-rot fungus</name>
    <name type="synonym">Auricularia delicata (strain TFB10046)</name>
    <dbReference type="NCBI Taxonomy" id="717982"/>
    <lineage>
        <taxon>Eukaryota</taxon>
        <taxon>Fungi</taxon>
        <taxon>Dikarya</taxon>
        <taxon>Basidiomycota</taxon>
        <taxon>Agaricomycotina</taxon>
        <taxon>Agaricomycetes</taxon>
        <taxon>Auriculariales</taxon>
        <taxon>Auriculariaceae</taxon>
        <taxon>Auricularia</taxon>
    </lineage>
</organism>